<dbReference type="OrthoDB" id="8746278at2"/>
<evidence type="ECO:0000313" key="3">
    <source>
        <dbReference type="Proteomes" id="UP000184600"/>
    </source>
</evidence>
<evidence type="ECO:0000313" key="2">
    <source>
        <dbReference type="EMBL" id="SHO58888.1"/>
    </source>
</evidence>
<dbReference type="EMBL" id="FRFG01000083">
    <property type="protein sequence ID" value="SHO58888.1"/>
    <property type="molecule type" value="Genomic_DNA"/>
</dbReference>
<feature type="chain" id="PRO_5012319824" description="Beta-lactamase" evidence="1">
    <location>
        <begin position="21"/>
        <end position="421"/>
    </location>
</feature>
<organism evidence="2 3">
    <name type="scientific">Vibrio quintilis</name>
    <dbReference type="NCBI Taxonomy" id="1117707"/>
    <lineage>
        <taxon>Bacteria</taxon>
        <taxon>Pseudomonadati</taxon>
        <taxon>Pseudomonadota</taxon>
        <taxon>Gammaproteobacteria</taxon>
        <taxon>Vibrionales</taxon>
        <taxon>Vibrionaceae</taxon>
        <taxon>Vibrio</taxon>
    </lineage>
</organism>
<dbReference type="STRING" id="1117707.VQ7734_04663"/>
<name>A0A1M7Z1Q0_9VIBR</name>
<evidence type="ECO:0008006" key="4">
    <source>
        <dbReference type="Google" id="ProtNLM"/>
    </source>
</evidence>
<dbReference type="Proteomes" id="UP000184600">
    <property type="component" value="Unassembled WGS sequence"/>
</dbReference>
<gene>
    <name evidence="2" type="ORF">VQ7734_04663</name>
</gene>
<keyword evidence="1" id="KW-0732">Signal</keyword>
<reference evidence="3" key="1">
    <citation type="submission" date="2016-12" db="EMBL/GenBank/DDBJ databases">
        <authorList>
            <person name="Rodrigo-Torres L."/>
            <person name="Arahal R.D."/>
            <person name="Lucena T."/>
        </authorList>
    </citation>
    <scope>NUCLEOTIDE SEQUENCE [LARGE SCALE GENOMIC DNA]</scope>
</reference>
<evidence type="ECO:0000256" key="1">
    <source>
        <dbReference type="SAM" id="SignalP"/>
    </source>
</evidence>
<keyword evidence="3" id="KW-1185">Reference proteome</keyword>
<protein>
    <recommendedName>
        <fullName evidence="4">Beta-lactamase</fullName>
    </recommendedName>
</protein>
<proteinExistence type="predicted"/>
<feature type="signal peptide" evidence="1">
    <location>
        <begin position="1"/>
        <end position="20"/>
    </location>
</feature>
<accession>A0A1M7Z1Q0</accession>
<sequence length="421" mass="46991">MKTALCVISLLCALSSGAVAGPQADWSWQLSGHSEQLRPQSLTGEAQHSEVRALDVRLDASLHWNSLTGLVAFRSDNVFSSDDSKADHDLIVQELFWQSDAEVAGIPLDFSLGKMRLDWGVGYGYRPLNILKSYQRNPVGIQVEEGAGVAMASYFDGTGEWALIASDASWARETEDEYEKNTRQKGFGLRRYALLGDTELQAVAYYDQIRRGLLGASAVTVLNEAWEVHGSLLAQHRYKAYQQHGLYAPVTLETARHAYQLLAGINWANTAGVNIIGEYWYDSRSWNHHQWHQALSRSRHLRQNPATSLLARSYASGLNHANIAEHNLMLHMSLDSGAWSQWQWSQRYLWLGNFEPTFDVLISPSDGGVIATQWLDYTLCDSGEASFKLELAGRFYTGKSGSVYASLPDKQVILLNLKGNF</sequence>
<dbReference type="AlphaFoldDB" id="A0A1M7Z1Q0"/>
<dbReference type="RefSeq" id="WP_073586329.1">
    <property type="nucleotide sequence ID" value="NZ_AP024897.1"/>
</dbReference>